<accession>A0ABQ5SI26</accession>
<reference evidence="2 4" key="2">
    <citation type="journal article" date="2023" name="IScience">
        <title>Expanded male sex-determining region conserved during the evolution of homothallism in the green alga Volvox.</title>
        <authorList>
            <person name="Yamamoto K."/>
            <person name="Matsuzaki R."/>
            <person name="Mahakham W."/>
            <person name="Heman W."/>
            <person name="Sekimoto H."/>
            <person name="Kawachi M."/>
            <person name="Minakuchi Y."/>
            <person name="Toyoda A."/>
            <person name="Nozaki H."/>
        </authorList>
    </citation>
    <scope>NUCLEOTIDE SEQUENCE [LARGE SCALE GENOMIC DNA]</scope>
    <source>
        <strain evidence="2 4">NIES-4468</strain>
    </source>
</reference>
<proteinExistence type="predicted"/>
<name>A0ABQ5SI26_9CHLO</name>
<reference evidence="2" key="1">
    <citation type="submission" date="2022-12" db="EMBL/GenBank/DDBJ databases">
        <authorList>
            <person name="Yamamoto K."/>
            <person name="Nozaki H."/>
        </authorList>
    </citation>
    <scope>NUCLEOTIDE SEQUENCE</scope>
    <source>
        <strain evidence="2">NIES-4468</strain>
    </source>
</reference>
<evidence type="ECO:0000256" key="1">
    <source>
        <dbReference type="SAM" id="Coils"/>
    </source>
</evidence>
<evidence type="ECO:0000313" key="3">
    <source>
        <dbReference type="EMBL" id="GLI68979.1"/>
    </source>
</evidence>
<evidence type="ECO:0000313" key="4">
    <source>
        <dbReference type="Proteomes" id="UP001165090"/>
    </source>
</evidence>
<dbReference type="EMBL" id="BSDZ01000080">
    <property type="protein sequence ID" value="GLI68979.1"/>
    <property type="molecule type" value="Genomic_DNA"/>
</dbReference>
<sequence>MSMEQQQSMQSSGFEIVSALMNVSRVEDLSVVTATDVVRRDQSVIALRPLHAIGNVKEDEMAFALAEAAKAELAYGGMELQQITNVQQQQQQQDIQLKQLEQQLNERDQQLQQQVDVKLQNVAQQQDGKLLEIMRQFTRQQDEKMRQFTQQQDEKMQDFTRQQDEKMRKFMVQQDEKMQDFARQLLDEKMRQFMQQAEVIRENQVARSYNVFAIDADHTLEPLLVESVQAQHALGTAPSAVPVNFPATVDAMSKLTNHDLDQLQDFYNTKFSGKSIKTRRCRFAVYIGATGVIRQAGFYMAE</sequence>
<organism evidence="2 4">
    <name type="scientific">Volvox africanus</name>
    <dbReference type="NCBI Taxonomy" id="51714"/>
    <lineage>
        <taxon>Eukaryota</taxon>
        <taxon>Viridiplantae</taxon>
        <taxon>Chlorophyta</taxon>
        <taxon>core chlorophytes</taxon>
        <taxon>Chlorophyceae</taxon>
        <taxon>CS clade</taxon>
        <taxon>Chlamydomonadales</taxon>
        <taxon>Volvocaceae</taxon>
        <taxon>Volvox</taxon>
    </lineage>
</organism>
<comment type="caution">
    <text evidence="2">The sequence shown here is derived from an EMBL/GenBank/DDBJ whole genome shotgun (WGS) entry which is preliminary data.</text>
</comment>
<gene>
    <name evidence="2" type="ORF">VaNZ11_013510</name>
    <name evidence="3" type="ORF">VaNZ11_013514</name>
</gene>
<evidence type="ECO:0000313" key="2">
    <source>
        <dbReference type="EMBL" id="GLI68977.1"/>
    </source>
</evidence>
<protein>
    <submittedName>
        <fullName evidence="2">Uncharacterized protein</fullName>
    </submittedName>
</protein>
<feature type="coiled-coil region" evidence="1">
    <location>
        <begin position="83"/>
        <end position="117"/>
    </location>
</feature>
<keyword evidence="4" id="KW-1185">Reference proteome</keyword>
<dbReference type="Proteomes" id="UP001165090">
    <property type="component" value="Unassembled WGS sequence"/>
</dbReference>
<keyword evidence="1" id="KW-0175">Coiled coil</keyword>
<dbReference type="EMBL" id="BSDZ01000080">
    <property type="protein sequence ID" value="GLI68977.1"/>
    <property type="molecule type" value="Genomic_DNA"/>
</dbReference>